<dbReference type="Proteomes" id="UP001652680">
    <property type="component" value="Unassembled WGS sequence"/>
</dbReference>
<feature type="domain" description="Chitin-binding type-2" evidence="2">
    <location>
        <begin position="150"/>
        <end position="208"/>
    </location>
</feature>
<organism evidence="5">
    <name type="scientific">Drosophila rhopaloa</name>
    <name type="common">Fruit fly</name>
    <dbReference type="NCBI Taxonomy" id="1041015"/>
    <lineage>
        <taxon>Eukaryota</taxon>
        <taxon>Metazoa</taxon>
        <taxon>Ecdysozoa</taxon>
        <taxon>Arthropoda</taxon>
        <taxon>Hexapoda</taxon>
        <taxon>Insecta</taxon>
        <taxon>Pterygota</taxon>
        <taxon>Neoptera</taxon>
        <taxon>Endopterygota</taxon>
        <taxon>Diptera</taxon>
        <taxon>Brachycera</taxon>
        <taxon>Muscomorpha</taxon>
        <taxon>Ephydroidea</taxon>
        <taxon>Drosophilidae</taxon>
        <taxon>Drosophila</taxon>
        <taxon>Sophophora</taxon>
    </lineage>
</organism>
<dbReference type="Pfam" id="PF01607">
    <property type="entry name" value="CBM_14"/>
    <property type="match status" value="4"/>
</dbReference>
<dbReference type="AlphaFoldDB" id="A0A6P4FIG0"/>
<feature type="signal peptide" evidence="1">
    <location>
        <begin position="1"/>
        <end position="24"/>
    </location>
</feature>
<evidence type="ECO:0000259" key="2">
    <source>
        <dbReference type="PROSITE" id="PS50940"/>
    </source>
</evidence>
<dbReference type="PROSITE" id="PS50940">
    <property type="entry name" value="CHIT_BIND_II"/>
    <property type="match status" value="4"/>
</dbReference>
<dbReference type="RefSeq" id="XP_016990270.1">
    <property type="nucleotide sequence ID" value="XM_017134781.1"/>
</dbReference>
<feature type="chain" id="PRO_5028379063" evidence="1">
    <location>
        <begin position="25"/>
        <end position="340"/>
    </location>
</feature>
<sequence length="340" mass="37597">MRGLSSSLILQALLLVLMVHLSTQTQYLNSTEDICRLFKDGTKLRKPGTCNEWIECKGFATSESGTCDSQYFNLANGACNKKLDTSYCSTSSICTSSTKGYMGDTLNCANWYLCDGKLLKSQGACTSGMYFDQEKQMCVYPRDTVCTAKYEMCDIVPVGVAFRDEANCNKYFTCSSKFALVDHTCDTGKYFDVATATCVESKLVVCDNHPLPDGACGNKKLAVRNKFVSDGATCRGYLYCRDLGSGVPDPDPIRQQCGENYFFNQERQACMPSESQKCVHDRCDGRQDGFVVTETEGCHNYVECVDGREGTVFTCDNDEYYNVATQKCTATKTSYEACSA</sequence>
<dbReference type="GO" id="GO:0005576">
    <property type="term" value="C:extracellular region"/>
    <property type="evidence" value="ECO:0007669"/>
    <property type="project" value="InterPro"/>
</dbReference>
<protein>
    <submittedName>
        <fullName evidence="5">Peritrophin-48</fullName>
    </submittedName>
</protein>
<evidence type="ECO:0000313" key="5">
    <source>
        <dbReference type="RefSeq" id="XP_016990270.1"/>
    </source>
</evidence>
<reference evidence="4" key="1">
    <citation type="journal article" date="2021" name="Elife">
        <title>Highly contiguous assemblies of 101 drosophilid genomes.</title>
        <authorList>
            <person name="Kim B.Y."/>
            <person name="Wang J.R."/>
            <person name="Miller D.E."/>
            <person name="Barmina O."/>
            <person name="Delaney E."/>
            <person name="Thompson A."/>
            <person name="Comeault A.A."/>
            <person name="Peede D."/>
            <person name="D'Agostino E.R."/>
            <person name="Pelaez J."/>
            <person name="Aguilar J.M."/>
            <person name="Haji D."/>
            <person name="Matsunaga T."/>
            <person name="Armstrong E.E."/>
            <person name="Zych M."/>
            <person name="Ogawa Y."/>
            <person name="Stamenkovic-Radak M."/>
            <person name="Jelic M."/>
            <person name="Veselinovic M.S."/>
            <person name="Tanaskovic M."/>
            <person name="Eric P."/>
            <person name="Gao J.J."/>
            <person name="Katoh T.K."/>
            <person name="Toda M.J."/>
            <person name="Watabe H."/>
            <person name="Watada M."/>
            <person name="Davis J.S."/>
            <person name="Moyle L.C."/>
            <person name="Manoli G."/>
            <person name="Bertolini E."/>
            <person name="Kostal V."/>
            <person name="Hawley R.S."/>
            <person name="Takahashi A."/>
            <person name="Jones C.D."/>
            <person name="Price D.K."/>
            <person name="Whiteman N."/>
            <person name="Kopp A."/>
            <person name="Matute D.R."/>
            <person name="Petrov D.A."/>
        </authorList>
    </citation>
    <scope>NUCLEOTIDE SEQUENCE [LARGE SCALE GENOMIC DNA]</scope>
</reference>
<gene>
    <name evidence="5" type="primary">LOC108052392</name>
    <name evidence="3" type="synonym">108052392</name>
</gene>
<name>A0A6P4FIG0_DRORH</name>
<proteinExistence type="predicted"/>
<dbReference type="Gene3D" id="2.170.140.10">
    <property type="entry name" value="Chitin binding domain"/>
    <property type="match status" value="2"/>
</dbReference>
<dbReference type="EnsemblMetazoa" id="XM_017134781.2">
    <property type="protein sequence ID" value="XP_016990270.1"/>
    <property type="gene ID" value="LOC108052392"/>
</dbReference>
<dbReference type="GeneID" id="108052392"/>
<feature type="domain" description="Chitin-binding type-2" evidence="2">
    <location>
        <begin position="91"/>
        <end position="148"/>
    </location>
</feature>
<dbReference type="OMA" id="FFNQERQ"/>
<reference evidence="5" key="2">
    <citation type="submission" date="2025-04" db="UniProtKB">
        <authorList>
            <consortium name="RefSeq"/>
        </authorList>
    </citation>
    <scope>IDENTIFICATION</scope>
</reference>
<evidence type="ECO:0000256" key="1">
    <source>
        <dbReference type="SAM" id="SignalP"/>
    </source>
</evidence>
<dbReference type="OrthoDB" id="7886528at2759"/>
<dbReference type="SMART" id="SM00494">
    <property type="entry name" value="ChtBD2"/>
    <property type="match status" value="5"/>
</dbReference>
<keyword evidence="4" id="KW-1185">Reference proteome</keyword>
<keyword evidence="1" id="KW-0732">Signal</keyword>
<evidence type="ECO:0000313" key="4">
    <source>
        <dbReference type="Proteomes" id="UP001652680"/>
    </source>
</evidence>
<reference evidence="3" key="3">
    <citation type="submission" date="2025-05" db="UniProtKB">
        <authorList>
            <consortium name="EnsemblMetazoa"/>
        </authorList>
    </citation>
    <scope>IDENTIFICATION</scope>
</reference>
<dbReference type="SUPFAM" id="SSF57625">
    <property type="entry name" value="Invertebrate chitin-binding proteins"/>
    <property type="match status" value="4"/>
</dbReference>
<dbReference type="GO" id="GO:0008061">
    <property type="term" value="F:chitin binding"/>
    <property type="evidence" value="ECO:0007669"/>
    <property type="project" value="InterPro"/>
</dbReference>
<dbReference type="InterPro" id="IPR002557">
    <property type="entry name" value="Chitin-bd_dom"/>
</dbReference>
<accession>A0A6P4FIG0</accession>
<evidence type="ECO:0000313" key="3">
    <source>
        <dbReference type="EnsemblMetazoa" id="XP_016990270.1"/>
    </source>
</evidence>
<dbReference type="InterPro" id="IPR036508">
    <property type="entry name" value="Chitin-bd_dom_sf"/>
</dbReference>
<feature type="domain" description="Chitin-binding type-2" evidence="2">
    <location>
        <begin position="280"/>
        <end position="340"/>
    </location>
</feature>
<feature type="domain" description="Chitin-binding type-2" evidence="2">
    <location>
        <begin position="213"/>
        <end position="278"/>
    </location>
</feature>